<sequence>MRLIHGFSVVHRDRAQHIGSDHGSIGRRAPSRRRDYNTAFAGRGRTPQTPPARIHRRGNRSDASTADKRRVAESRVGARGNGRSGGAQWDDPLSSVDYVARRVRSTPSDQAAPPFSRCSKERHAPVEARMTSPSQPRRHLPESVARRRGRAERVTDHPAAGAETSAHGQAELSPPDFAPHFSPITATRAGACREMRSRGRAFASQLLNTGLDLIVIRDPIRRRASDADGPAAPAVHAASSVTVADH</sequence>
<feature type="region of interest" description="Disordered" evidence="1">
    <location>
        <begin position="224"/>
        <end position="246"/>
    </location>
</feature>
<name>A0A0J0XMD9_9TREE</name>
<evidence type="ECO:0000256" key="1">
    <source>
        <dbReference type="SAM" id="MobiDB-lite"/>
    </source>
</evidence>
<feature type="region of interest" description="Disordered" evidence="1">
    <location>
        <begin position="38"/>
        <end position="183"/>
    </location>
</feature>
<feature type="compositionally biased region" description="Low complexity" evidence="1">
    <location>
        <begin position="227"/>
        <end position="246"/>
    </location>
</feature>
<dbReference type="AlphaFoldDB" id="A0A0J0XMD9"/>
<proteinExistence type="predicted"/>
<evidence type="ECO:0000313" key="3">
    <source>
        <dbReference type="Proteomes" id="UP000053611"/>
    </source>
</evidence>
<reference evidence="2 3" key="1">
    <citation type="submission" date="2015-03" db="EMBL/GenBank/DDBJ databases">
        <title>Genomics and transcriptomics of the oil-accumulating basidiomycete yeast T. oleaginosus allow insights into substrate utilization and the diverse evolutionary trajectories of mating systems in fungi.</title>
        <authorList>
            <consortium name="DOE Joint Genome Institute"/>
            <person name="Kourist R."/>
            <person name="Kracht O."/>
            <person name="Bracharz F."/>
            <person name="Lipzen A."/>
            <person name="Nolan M."/>
            <person name="Ohm R."/>
            <person name="Grigoriev I."/>
            <person name="Sun S."/>
            <person name="Heitman J."/>
            <person name="Bruck T."/>
            <person name="Nowrousian M."/>
        </authorList>
    </citation>
    <scope>NUCLEOTIDE SEQUENCE [LARGE SCALE GENOMIC DNA]</scope>
    <source>
        <strain evidence="2 3">IBC0246</strain>
    </source>
</reference>
<accession>A0A0J0XMD9</accession>
<dbReference type="EMBL" id="KQ087207">
    <property type="protein sequence ID" value="KLT42291.1"/>
    <property type="molecule type" value="Genomic_DNA"/>
</dbReference>
<evidence type="ECO:0000313" key="2">
    <source>
        <dbReference type="EMBL" id="KLT42291.1"/>
    </source>
</evidence>
<keyword evidence="3" id="KW-1185">Reference proteome</keyword>
<dbReference type="GeneID" id="28988146"/>
<dbReference type="Proteomes" id="UP000053611">
    <property type="component" value="Unassembled WGS sequence"/>
</dbReference>
<protein>
    <submittedName>
        <fullName evidence="2">Uncharacterized protein</fullName>
    </submittedName>
</protein>
<organism evidence="2 3">
    <name type="scientific">Cutaneotrichosporon oleaginosum</name>
    <dbReference type="NCBI Taxonomy" id="879819"/>
    <lineage>
        <taxon>Eukaryota</taxon>
        <taxon>Fungi</taxon>
        <taxon>Dikarya</taxon>
        <taxon>Basidiomycota</taxon>
        <taxon>Agaricomycotina</taxon>
        <taxon>Tremellomycetes</taxon>
        <taxon>Trichosporonales</taxon>
        <taxon>Trichosporonaceae</taxon>
        <taxon>Cutaneotrichosporon</taxon>
    </lineage>
</organism>
<dbReference type="RefSeq" id="XP_018278782.1">
    <property type="nucleotide sequence ID" value="XM_018427543.1"/>
</dbReference>
<feature type="compositionally biased region" description="Basic and acidic residues" evidence="1">
    <location>
        <begin position="139"/>
        <end position="156"/>
    </location>
</feature>
<gene>
    <name evidence="2" type="ORF">CC85DRAFT_95613</name>
</gene>